<dbReference type="InterPro" id="IPR013538">
    <property type="entry name" value="ASHA1/2-like_C"/>
</dbReference>
<gene>
    <name evidence="4" type="ORF">SAMN04488693_105230</name>
</gene>
<evidence type="ECO:0000256" key="1">
    <source>
        <dbReference type="ARBA" id="ARBA00006817"/>
    </source>
</evidence>
<dbReference type="OrthoDB" id="268331at2"/>
<dbReference type="InterPro" id="IPR023393">
    <property type="entry name" value="START-like_dom_sf"/>
</dbReference>
<dbReference type="Proteomes" id="UP000199258">
    <property type="component" value="Unassembled WGS sequence"/>
</dbReference>
<dbReference type="STRING" id="335973.SAMN04488693_105230"/>
<comment type="similarity">
    <text evidence="1">Belongs to the AHA1 family.</text>
</comment>
<dbReference type="Pfam" id="PF08327">
    <property type="entry name" value="AHSA1"/>
    <property type="match status" value="1"/>
</dbReference>
<dbReference type="AlphaFoldDB" id="A0A1G8HJG2"/>
<proteinExistence type="inferred from homology"/>
<protein>
    <submittedName>
        <fullName evidence="4">Activator of Hsp90 ATPase homolog 1-like protein</fullName>
    </submittedName>
</protein>
<evidence type="ECO:0000256" key="2">
    <source>
        <dbReference type="SAM" id="MobiDB-lite"/>
    </source>
</evidence>
<dbReference type="SUPFAM" id="SSF55961">
    <property type="entry name" value="Bet v1-like"/>
    <property type="match status" value="1"/>
</dbReference>
<dbReference type="Gene3D" id="3.30.530.20">
    <property type="match status" value="1"/>
</dbReference>
<feature type="region of interest" description="Disordered" evidence="2">
    <location>
        <begin position="1"/>
        <end position="23"/>
    </location>
</feature>
<reference evidence="4 5" key="1">
    <citation type="submission" date="2016-10" db="EMBL/GenBank/DDBJ databases">
        <authorList>
            <person name="de Groot N.N."/>
        </authorList>
    </citation>
    <scope>NUCLEOTIDE SEQUENCE [LARGE SCALE GENOMIC DNA]</scope>
    <source>
        <strain evidence="4 5">NP_1H</strain>
    </source>
</reference>
<accession>A0A1G8HJG2</accession>
<keyword evidence="5" id="KW-1185">Reference proteome</keyword>
<evidence type="ECO:0000259" key="3">
    <source>
        <dbReference type="Pfam" id="PF08327"/>
    </source>
</evidence>
<organism evidence="4 5">
    <name type="scientific">Arthrobacter subterraneus</name>
    <dbReference type="NCBI Taxonomy" id="335973"/>
    <lineage>
        <taxon>Bacteria</taxon>
        <taxon>Bacillati</taxon>
        <taxon>Actinomycetota</taxon>
        <taxon>Actinomycetes</taxon>
        <taxon>Micrococcales</taxon>
        <taxon>Micrococcaceae</taxon>
        <taxon>Arthrobacter</taxon>
    </lineage>
</organism>
<sequence>MDSIFSHQSVDGMDGDAEGPPPATTVEITVPRDVADAFAGFTDGIHLWWPVSLTHFGEGTHPEFTDGELFEEDASGRTRLWATVLGSPSANELQLAWHHRGNPDLSTRVSISFTPAESGTRLTLTQDGWAAGETGVEQRAAAPDWEAALFSYRRFMGGA</sequence>
<evidence type="ECO:0000313" key="4">
    <source>
        <dbReference type="EMBL" id="SDI06783.1"/>
    </source>
</evidence>
<dbReference type="EMBL" id="FNDT01000005">
    <property type="protein sequence ID" value="SDI06783.1"/>
    <property type="molecule type" value="Genomic_DNA"/>
</dbReference>
<name>A0A1G8HJG2_9MICC</name>
<feature type="domain" description="Activator of Hsp90 ATPase homologue 1/2-like C-terminal" evidence="3">
    <location>
        <begin position="38"/>
        <end position="136"/>
    </location>
</feature>
<evidence type="ECO:0000313" key="5">
    <source>
        <dbReference type="Proteomes" id="UP000199258"/>
    </source>
</evidence>
<dbReference type="RefSeq" id="WP_090585863.1">
    <property type="nucleotide sequence ID" value="NZ_FNDT01000005.1"/>
</dbReference>